<dbReference type="AlphaFoldDB" id="A0A562N7C7"/>
<comment type="caution">
    <text evidence="1">The sequence shown here is derived from an EMBL/GenBank/DDBJ whole genome shotgun (WGS) entry which is preliminary data.</text>
</comment>
<name>A0A562N7C7_9HYPH</name>
<dbReference type="EMBL" id="VLKT01000041">
    <property type="protein sequence ID" value="TWI28000.1"/>
    <property type="molecule type" value="Genomic_DNA"/>
</dbReference>
<reference evidence="1 2" key="1">
    <citation type="journal article" date="2015" name="Stand. Genomic Sci.">
        <title>Genomic Encyclopedia of Bacterial and Archaeal Type Strains, Phase III: the genomes of soil and plant-associated and newly described type strains.</title>
        <authorList>
            <person name="Whitman W.B."/>
            <person name="Woyke T."/>
            <person name="Klenk H.P."/>
            <person name="Zhou Y."/>
            <person name="Lilburn T.G."/>
            <person name="Beck B.J."/>
            <person name="De Vos P."/>
            <person name="Vandamme P."/>
            <person name="Eisen J.A."/>
            <person name="Garrity G."/>
            <person name="Hugenholtz P."/>
            <person name="Kyrpides N.C."/>
        </authorList>
    </citation>
    <scope>NUCLEOTIDE SEQUENCE [LARGE SCALE GENOMIC DNA]</scope>
    <source>
        <strain evidence="1 2">CGMCC 1.2546</strain>
    </source>
</reference>
<evidence type="ECO:0000313" key="1">
    <source>
        <dbReference type="EMBL" id="TWI28000.1"/>
    </source>
</evidence>
<sequence>MRKPFLLAVVILAGCQTGPTPIVFKPGVDLRSTVAAVDQCKIASFRDIPQSIATDYHPGYSNPGTVQCNTYGTVVSCNTIGAVNIPGSTTTYDVNQGLRDRYIVRCLEAKGFGVKFDGRACATQSEVNQAMKDRANGQFPKCAVRAPS</sequence>
<proteinExistence type="predicted"/>
<evidence type="ECO:0008006" key="3">
    <source>
        <dbReference type="Google" id="ProtNLM"/>
    </source>
</evidence>
<dbReference type="PROSITE" id="PS51257">
    <property type="entry name" value="PROKAR_LIPOPROTEIN"/>
    <property type="match status" value="1"/>
</dbReference>
<keyword evidence="2" id="KW-1185">Reference proteome</keyword>
<evidence type="ECO:0000313" key="2">
    <source>
        <dbReference type="Proteomes" id="UP000317122"/>
    </source>
</evidence>
<gene>
    <name evidence="1" type="ORF">IQ26_05475</name>
</gene>
<organism evidence="1 2">
    <name type="scientific">Mesorhizobium tianshanense</name>
    <dbReference type="NCBI Taxonomy" id="39844"/>
    <lineage>
        <taxon>Bacteria</taxon>
        <taxon>Pseudomonadati</taxon>
        <taxon>Pseudomonadota</taxon>
        <taxon>Alphaproteobacteria</taxon>
        <taxon>Hyphomicrobiales</taxon>
        <taxon>Phyllobacteriaceae</taxon>
        <taxon>Mesorhizobium</taxon>
    </lineage>
</organism>
<accession>A0A562N7C7</accession>
<protein>
    <recommendedName>
        <fullName evidence="3">Lipoprotein</fullName>
    </recommendedName>
</protein>
<dbReference type="Proteomes" id="UP000317122">
    <property type="component" value="Unassembled WGS sequence"/>
</dbReference>